<feature type="compositionally biased region" description="Polar residues" evidence="1">
    <location>
        <begin position="83"/>
        <end position="94"/>
    </location>
</feature>
<feature type="compositionally biased region" description="Polar residues" evidence="1">
    <location>
        <begin position="25"/>
        <end position="45"/>
    </location>
</feature>
<proteinExistence type="predicted"/>
<evidence type="ECO:0000256" key="2">
    <source>
        <dbReference type="SAM" id="Phobius"/>
    </source>
</evidence>
<reference evidence="4 5" key="1">
    <citation type="submission" date="2024-01" db="EMBL/GenBank/DDBJ databases">
        <authorList>
            <person name="Allen C."/>
            <person name="Tagirdzhanova G."/>
        </authorList>
    </citation>
    <scope>NUCLEOTIDE SEQUENCE [LARGE SCALE GENOMIC DNA]</scope>
</reference>
<gene>
    <name evidence="4" type="ORF">SEUCBS140593_010713</name>
</gene>
<keyword evidence="2" id="KW-1133">Transmembrane helix</keyword>
<keyword evidence="2" id="KW-0812">Transmembrane</keyword>
<keyword evidence="5" id="KW-1185">Reference proteome</keyword>
<dbReference type="PANTHER" id="PTHR28136:SF1">
    <property type="entry name" value="NUCLEUS EXPORT PROTEIN BRL1"/>
    <property type="match status" value="1"/>
</dbReference>
<protein>
    <recommendedName>
        <fullName evidence="3">Brl1/Brr6 domain-containing protein</fullName>
    </recommendedName>
</protein>
<evidence type="ECO:0000256" key="1">
    <source>
        <dbReference type="SAM" id="MobiDB-lite"/>
    </source>
</evidence>
<dbReference type="PANTHER" id="PTHR28136">
    <property type="entry name" value="NUCLEUS EXPORT PROTEIN BRR6"/>
    <property type="match status" value="1"/>
</dbReference>
<name>A0ABP0D225_9PEZI</name>
<feature type="compositionally biased region" description="Basic and acidic residues" evidence="1">
    <location>
        <begin position="214"/>
        <end position="223"/>
    </location>
</feature>
<organism evidence="4 5">
    <name type="scientific">Sporothrix eucalyptigena</name>
    <dbReference type="NCBI Taxonomy" id="1812306"/>
    <lineage>
        <taxon>Eukaryota</taxon>
        <taxon>Fungi</taxon>
        <taxon>Dikarya</taxon>
        <taxon>Ascomycota</taxon>
        <taxon>Pezizomycotina</taxon>
        <taxon>Sordariomycetes</taxon>
        <taxon>Sordariomycetidae</taxon>
        <taxon>Ophiostomatales</taxon>
        <taxon>Ophiostomataceae</taxon>
        <taxon>Sporothrix</taxon>
    </lineage>
</organism>
<evidence type="ECO:0000259" key="3">
    <source>
        <dbReference type="SMART" id="SM01042"/>
    </source>
</evidence>
<keyword evidence="2" id="KW-0472">Membrane</keyword>
<comment type="caution">
    <text evidence="4">The sequence shown here is derived from an EMBL/GenBank/DDBJ whole genome shotgun (WGS) entry which is preliminary data.</text>
</comment>
<feature type="compositionally biased region" description="Gly residues" evidence="1">
    <location>
        <begin position="281"/>
        <end position="291"/>
    </location>
</feature>
<accession>A0ABP0D225</accession>
<feature type="compositionally biased region" description="Low complexity" evidence="1">
    <location>
        <begin position="182"/>
        <end position="203"/>
    </location>
</feature>
<evidence type="ECO:0000313" key="5">
    <source>
        <dbReference type="Proteomes" id="UP001642482"/>
    </source>
</evidence>
<feature type="region of interest" description="Disordered" evidence="1">
    <location>
        <begin position="461"/>
        <end position="487"/>
    </location>
</feature>
<feature type="compositionally biased region" description="Acidic residues" evidence="1">
    <location>
        <begin position="252"/>
        <end position="263"/>
    </location>
</feature>
<dbReference type="SMART" id="SM01042">
    <property type="entry name" value="Brr6_like_C_C"/>
    <property type="match status" value="1"/>
</dbReference>
<feature type="domain" description="Brl1/Brr6" evidence="3">
    <location>
        <begin position="317"/>
        <end position="451"/>
    </location>
</feature>
<feature type="compositionally biased region" description="Polar residues" evidence="1">
    <location>
        <begin position="102"/>
        <end position="114"/>
    </location>
</feature>
<feature type="compositionally biased region" description="Low complexity" evidence="1">
    <location>
        <begin position="512"/>
        <end position="525"/>
    </location>
</feature>
<evidence type="ECO:0000313" key="4">
    <source>
        <dbReference type="EMBL" id="CAK7238462.1"/>
    </source>
</evidence>
<sequence length="564" mass="62020">MNRRTFEGPMDWEYQNSRGPVDMSSPFSQIPQRSIAGSSFSTESPSRPAAKSANPFASIGTNSGSAFPAPPSPSKQQFPRPPSSSIFQPPSTKSYPAASPFRNPNFNPAFTTPQKRADEIFSECSGAEESPAVQSDVSMAAEDTPDYERYDHEFAHATITPASAVNRKLFHQSQADDSLVDSPASTQQSSQQRQASPSRPTSSHTSGRGAVPRGKFDHLFGRRDRVRKRKRQVGDKDVGSVRTRHHNSYTSDESDDTDASEWTDGDRAQRRRGRDKKGRRGGQSGSNGQGEDGVAKKGAIGNLFSAIHDHPNVPLILSWWVQLGMNVFFMAVVMWFVWGGISMMRADISHAADAARSRLLAQMNDCAHEYTKNRCAPISERLPALNVMCNEWEVCMNQDPASVMKLQVSAKNVAEIINEFVGVMSFKAWGFILSAMLAVILASNMGFSRFRDAAFDPAKPNLPSQHSYTSQPIGGPPGPSSLPSSQDTNQAYIWAPIGQTPRHIRREFMLQPDTPTDTDGSPDIPRAAIMPPPQTPSFRRSPSKSERERDRSPTKAGRSPTKVY</sequence>
<feature type="compositionally biased region" description="Basic and acidic residues" evidence="1">
    <location>
        <begin position="543"/>
        <end position="553"/>
    </location>
</feature>
<dbReference type="Pfam" id="PF10104">
    <property type="entry name" value="Brr6_like_C_C"/>
    <property type="match status" value="1"/>
</dbReference>
<feature type="transmembrane region" description="Helical" evidence="2">
    <location>
        <begin position="428"/>
        <end position="447"/>
    </location>
</feature>
<dbReference type="EMBL" id="CAWUHD010000252">
    <property type="protein sequence ID" value="CAK7238462.1"/>
    <property type="molecule type" value="Genomic_DNA"/>
</dbReference>
<dbReference type="Proteomes" id="UP001642482">
    <property type="component" value="Unassembled WGS sequence"/>
</dbReference>
<feature type="transmembrane region" description="Helical" evidence="2">
    <location>
        <begin position="319"/>
        <end position="338"/>
    </location>
</feature>
<feature type="compositionally biased region" description="Basic residues" evidence="1">
    <location>
        <begin position="269"/>
        <end position="280"/>
    </location>
</feature>
<dbReference type="InterPro" id="IPR018767">
    <property type="entry name" value="Brl1/Brr6_dom"/>
</dbReference>
<dbReference type="InterPro" id="IPR040202">
    <property type="entry name" value="Brl1/Brr6"/>
</dbReference>
<feature type="region of interest" description="Disordered" evidence="1">
    <location>
        <begin position="511"/>
        <end position="564"/>
    </location>
</feature>
<feature type="region of interest" description="Disordered" evidence="1">
    <location>
        <begin position="168"/>
        <end position="294"/>
    </location>
</feature>
<feature type="region of interest" description="Disordered" evidence="1">
    <location>
        <begin position="1"/>
        <end position="151"/>
    </location>
</feature>